<evidence type="ECO:0000256" key="1">
    <source>
        <dbReference type="SAM" id="MobiDB-lite"/>
    </source>
</evidence>
<dbReference type="Proteomes" id="UP001207294">
    <property type="component" value="Unassembled WGS sequence"/>
</dbReference>
<feature type="region of interest" description="Disordered" evidence="1">
    <location>
        <begin position="207"/>
        <end position="226"/>
    </location>
</feature>
<dbReference type="RefSeq" id="WP_206401620.1">
    <property type="nucleotide sequence ID" value="NZ_JAFGZD010000006.1"/>
</dbReference>
<evidence type="ECO:0000313" key="4">
    <source>
        <dbReference type="Proteomes" id="UP001207294"/>
    </source>
</evidence>
<dbReference type="EMBL" id="JAOXML010000004">
    <property type="protein sequence ID" value="MCV4376571.1"/>
    <property type="molecule type" value="Genomic_DNA"/>
</dbReference>
<evidence type="ECO:0000313" key="3">
    <source>
        <dbReference type="EMBL" id="MCV4376571.1"/>
    </source>
</evidence>
<feature type="compositionally biased region" description="Basic and acidic residues" evidence="1">
    <location>
        <begin position="207"/>
        <end position="219"/>
    </location>
</feature>
<reference evidence="3 4" key="1">
    <citation type="submission" date="2022-10" db="EMBL/GenBank/DDBJ databases">
        <title>Characterization of Pseudomonas capsici strains from pepper and tomato in Georgia.</title>
        <authorList>
            <person name="Zhao M."/>
            <person name="Dutta B."/>
        </authorList>
    </citation>
    <scope>NUCLEOTIDE SEQUENCE [LARGE SCALE GENOMIC DNA]</scope>
    <source>
        <strain evidence="3 4">Pc20-5</strain>
    </source>
</reference>
<name>A0ABT3BUP5_9PSED</name>
<feature type="chain" id="PRO_5045524754" description="Lipoprotein" evidence="2">
    <location>
        <begin position="19"/>
        <end position="244"/>
    </location>
</feature>
<evidence type="ECO:0000256" key="2">
    <source>
        <dbReference type="SAM" id="SignalP"/>
    </source>
</evidence>
<gene>
    <name evidence="3" type="ORF">OH718_08170</name>
</gene>
<accession>A0ABT3BUP5</accession>
<protein>
    <recommendedName>
        <fullName evidence="5">Lipoprotein</fullName>
    </recommendedName>
</protein>
<keyword evidence="2" id="KW-0732">Signal</keyword>
<dbReference type="GeneID" id="93561293"/>
<evidence type="ECO:0008006" key="5">
    <source>
        <dbReference type="Google" id="ProtNLM"/>
    </source>
</evidence>
<comment type="caution">
    <text evidence="3">The sequence shown here is derived from an EMBL/GenBank/DDBJ whole genome shotgun (WGS) entry which is preliminary data.</text>
</comment>
<sequence>MNKFAAMALLFFPLLASADCTEQLQNWARTLKPDLKFDSERAVCKVNPANPGQILAALPFAETVDEDAQGDYGLGVIMADAASGQIVARHYQSAAITSDAISFENLSLDTARYQLTPRLRAFGVRISYDGASRVNPFASTTLNLYVLDGAKLRPVMNTVEVSRSSGEWDGMCNGDFTRTLRTLSIAEKQSHGFASLNIEEKVIDTQNRRKGEDCQRTEGKPVSSRRTLDYDGSQYVVPGGLSYP</sequence>
<organism evidence="3 4">
    <name type="scientific">Pseudomonas capsici</name>
    <dbReference type="NCBI Taxonomy" id="2810614"/>
    <lineage>
        <taxon>Bacteria</taxon>
        <taxon>Pseudomonadati</taxon>
        <taxon>Pseudomonadota</taxon>
        <taxon>Gammaproteobacteria</taxon>
        <taxon>Pseudomonadales</taxon>
        <taxon>Pseudomonadaceae</taxon>
        <taxon>Pseudomonas</taxon>
    </lineage>
</organism>
<feature type="signal peptide" evidence="2">
    <location>
        <begin position="1"/>
        <end position="18"/>
    </location>
</feature>
<proteinExistence type="predicted"/>
<keyword evidence="4" id="KW-1185">Reference proteome</keyword>